<evidence type="ECO:0000313" key="2">
    <source>
        <dbReference type="EMBL" id="EKD14135.1"/>
    </source>
</evidence>
<feature type="region of interest" description="Disordered" evidence="1">
    <location>
        <begin position="269"/>
        <end position="325"/>
    </location>
</feature>
<feature type="compositionally biased region" description="Low complexity" evidence="1">
    <location>
        <begin position="296"/>
        <end position="311"/>
    </location>
</feature>
<feature type="region of interest" description="Disordered" evidence="1">
    <location>
        <begin position="19"/>
        <end position="46"/>
    </location>
</feature>
<feature type="compositionally biased region" description="Polar residues" evidence="1">
    <location>
        <begin position="788"/>
        <end position="803"/>
    </location>
</feature>
<evidence type="ECO:0000256" key="1">
    <source>
        <dbReference type="SAM" id="MobiDB-lite"/>
    </source>
</evidence>
<feature type="compositionally biased region" description="Basic and acidic residues" evidence="1">
    <location>
        <begin position="588"/>
        <end position="644"/>
    </location>
</feature>
<dbReference type="OrthoDB" id="4070583at2759"/>
<feature type="region of interest" description="Disordered" evidence="1">
    <location>
        <begin position="432"/>
        <end position="472"/>
    </location>
</feature>
<organism evidence="2 3">
    <name type="scientific">Marssonina brunnea f. sp. multigermtubi (strain MB_m1)</name>
    <name type="common">Marssonina leaf spot fungus</name>
    <dbReference type="NCBI Taxonomy" id="1072389"/>
    <lineage>
        <taxon>Eukaryota</taxon>
        <taxon>Fungi</taxon>
        <taxon>Dikarya</taxon>
        <taxon>Ascomycota</taxon>
        <taxon>Pezizomycotina</taxon>
        <taxon>Leotiomycetes</taxon>
        <taxon>Helotiales</taxon>
        <taxon>Drepanopezizaceae</taxon>
        <taxon>Drepanopeziza</taxon>
    </lineage>
</organism>
<dbReference type="KEGG" id="mbe:MBM_07812"/>
<feature type="region of interest" description="Disordered" evidence="1">
    <location>
        <begin position="141"/>
        <end position="178"/>
    </location>
</feature>
<feature type="region of interest" description="Disordered" evidence="1">
    <location>
        <begin position="588"/>
        <end position="658"/>
    </location>
</feature>
<feature type="compositionally biased region" description="Low complexity" evidence="1">
    <location>
        <begin position="377"/>
        <end position="386"/>
    </location>
</feature>
<feature type="region of interest" description="Disordered" evidence="1">
    <location>
        <begin position="371"/>
        <end position="398"/>
    </location>
</feature>
<dbReference type="Pfam" id="PF12757">
    <property type="entry name" value="Eisosome1"/>
    <property type="match status" value="1"/>
</dbReference>
<evidence type="ECO:0008006" key="4">
    <source>
        <dbReference type="Google" id="ProtNLM"/>
    </source>
</evidence>
<gene>
    <name evidence="2" type="ORF">MBM_07812</name>
</gene>
<feature type="region of interest" description="Disordered" evidence="1">
    <location>
        <begin position="839"/>
        <end position="927"/>
    </location>
</feature>
<dbReference type="InterPro" id="IPR024527">
    <property type="entry name" value="Eisosome1"/>
</dbReference>
<sequence>MPCGWWLVAGGWWLGDDDVGGTAKGSKGPALATDPPTDRPVDVNRTSTSASSFEFKIWSVMAQTTTVMPTGPIQDAAARPLPKNPSKLEDQAAIAALYVTKYDKPNHSNKSKNGYDILDDDNKLSSAGAAASLKYANPQDLPSYPSTGLKKNDTSAASAAASRGWSNQKTFQHWKPDPSAPAAAAALQAHDYKMPPPWRPEASANGAKAALLAHIDGGKVEIWKPEAKSAWGHSAATQAMASHLQGGLSPQIDYGHTELGRKGSLLAATGAMSSDRKRSKSTPRAVQKPDTYPDESNAASNALRAATSASRASKRSEHSGAGSVPYTTMARDMFTAAPPVQPEVDEKNRADTLRASAIAMAQGMYTYQQKQIEQTKSHAQSGAAAAHGHRRTSSLNSRDEAAPMRFNNLQEAAQRLAQEKLAKFHDEHAQNREYRDYYGSTPPNPSRLSIRGRNRNRASSVGTFESDQEQSNKIRAQMSQFSSNLTQVDAKKRQQDRDNLISAAQRNVTKSMHGMDERVFADTGKIAPSLLNEWEVKAHAAAQANSASRMENHGKVHIGGGKFVDQSEIDAVASRNIQPVLDEINQKAEAERERQAALKLEHETQQRKADEKKAREKEQKETEKKLRQKDKEEKKTDAADEKRATKERRKSVKSGIGIISSFRKKPETETIAGSVAAGETETAVNLPHIEESTIAERRESAAPAPIRTSMEDQASIRMREAAAANGDVIMPKSPSSAGSPKEKNVKNWLKRFSRRMSKGPKSPGMEKEKEPAGGDRKSFIGGVALTGASASNSTASIGANSASVRDVATATPASVSAAAAPASKKTITVDSDVDFESDARTSATVAPAATGLPTSPSSSAPANTETAGYEKRGRRISKNSVVSSMSCEDDDEFQEARDNFDEDLAPPPTFSAKSASPARMAKFHEEI</sequence>
<dbReference type="PANTHER" id="PTHR28298:SF1">
    <property type="entry name" value="EISOSOME PROTEIN 1"/>
    <property type="match status" value="1"/>
</dbReference>
<feature type="region of interest" description="Disordered" evidence="1">
    <location>
        <begin position="724"/>
        <end position="826"/>
    </location>
</feature>
<feature type="compositionally biased region" description="Basic residues" evidence="1">
    <location>
        <begin position="748"/>
        <end position="758"/>
    </location>
</feature>
<feature type="compositionally biased region" description="Polar residues" evidence="1">
    <location>
        <begin position="457"/>
        <end position="472"/>
    </location>
</feature>
<protein>
    <recommendedName>
        <fullName evidence="4">Eisosome protein 1 protein</fullName>
    </recommendedName>
</protein>
<feature type="region of interest" description="Disordered" evidence="1">
    <location>
        <begin position="682"/>
        <end position="712"/>
    </location>
</feature>
<proteinExistence type="predicted"/>
<feature type="compositionally biased region" description="Basic and acidic residues" evidence="1">
    <location>
        <begin position="764"/>
        <end position="778"/>
    </location>
</feature>
<dbReference type="HOGENOM" id="CLU_009741_0_0_1"/>
<feature type="compositionally biased region" description="Low complexity" evidence="1">
    <location>
        <begin position="846"/>
        <end position="867"/>
    </location>
</feature>
<keyword evidence="3" id="KW-1185">Reference proteome</keyword>
<dbReference type="InParanoid" id="K1WA79"/>
<dbReference type="GO" id="GO:0070941">
    <property type="term" value="P:eisosome assembly"/>
    <property type="evidence" value="ECO:0007669"/>
    <property type="project" value="TreeGrafter"/>
</dbReference>
<accession>K1WA79</accession>
<dbReference type="eggNOG" id="ENOG502S8WV">
    <property type="taxonomic scope" value="Eukaryota"/>
</dbReference>
<evidence type="ECO:0000313" key="3">
    <source>
        <dbReference type="Proteomes" id="UP000006753"/>
    </source>
</evidence>
<reference evidence="2 3" key="1">
    <citation type="journal article" date="2012" name="BMC Genomics">
        <title>Sequencing the genome of Marssonina brunnea reveals fungus-poplar co-evolution.</title>
        <authorList>
            <person name="Zhu S."/>
            <person name="Cao Y.-Z."/>
            <person name="Jiang C."/>
            <person name="Tan B.-Y."/>
            <person name="Wang Z."/>
            <person name="Feng S."/>
            <person name="Zhang L."/>
            <person name="Su X.-H."/>
            <person name="Brejova B."/>
            <person name="Vinar T."/>
            <person name="Xu M."/>
            <person name="Wang M.-X."/>
            <person name="Zhang S.-G."/>
            <person name="Huang M.-R."/>
            <person name="Wu R."/>
            <person name="Zhou Y."/>
        </authorList>
    </citation>
    <scope>NUCLEOTIDE SEQUENCE [LARGE SCALE GENOMIC DNA]</scope>
    <source>
        <strain evidence="2 3">MB_m1</strain>
    </source>
</reference>
<dbReference type="Proteomes" id="UP000006753">
    <property type="component" value="Unassembled WGS sequence"/>
</dbReference>
<dbReference type="PANTHER" id="PTHR28298">
    <property type="entry name" value="EISOSOME PROTEIN 1"/>
    <property type="match status" value="1"/>
</dbReference>
<name>K1WA79_MARBU</name>
<dbReference type="EMBL" id="JH921447">
    <property type="protein sequence ID" value="EKD14135.1"/>
    <property type="molecule type" value="Genomic_DNA"/>
</dbReference>
<dbReference type="OMA" id="HQSAVEM"/>
<feature type="compositionally biased region" description="Basic and acidic residues" evidence="1">
    <location>
        <begin position="688"/>
        <end position="700"/>
    </location>
</feature>
<feature type="compositionally biased region" description="Low complexity" evidence="1">
    <location>
        <begin position="807"/>
        <end position="822"/>
    </location>
</feature>
<dbReference type="AlphaFoldDB" id="K1WA79"/>